<name>A0A0R1VIQ5_9LACO</name>
<dbReference type="HAMAP" id="MF_01805">
    <property type="entry name" value="ScpA"/>
    <property type="match status" value="1"/>
</dbReference>
<keyword evidence="1 3" id="KW-0159">Chromosome partition</keyword>
<dbReference type="Gene3D" id="6.10.250.2410">
    <property type="match status" value="1"/>
</dbReference>
<accession>A0A0R1VIQ5</accession>
<dbReference type="GO" id="GO:0006260">
    <property type="term" value="P:DNA replication"/>
    <property type="evidence" value="ECO:0007669"/>
    <property type="project" value="UniProtKB-UniRule"/>
</dbReference>
<dbReference type="RefSeq" id="WP_025015117.1">
    <property type="nucleotide sequence ID" value="NZ_AZFU01000011.1"/>
</dbReference>
<dbReference type="GO" id="GO:0005737">
    <property type="term" value="C:cytoplasm"/>
    <property type="evidence" value="ECO:0007669"/>
    <property type="project" value="UniProtKB-SubCell"/>
</dbReference>
<proteinExistence type="inferred from homology"/>
<evidence type="ECO:0000256" key="2">
    <source>
        <dbReference type="ARBA" id="ARBA00044777"/>
    </source>
</evidence>
<evidence type="ECO:0000313" key="4">
    <source>
        <dbReference type="EMBL" id="KRM05399.1"/>
    </source>
</evidence>
<keyword evidence="3" id="KW-0963">Cytoplasm</keyword>
<protein>
    <recommendedName>
        <fullName evidence="2 3">Segregation and condensation protein A</fullName>
    </recommendedName>
</protein>
<dbReference type="Proteomes" id="UP000051307">
    <property type="component" value="Unassembled WGS sequence"/>
</dbReference>
<dbReference type="eggNOG" id="COG1354">
    <property type="taxonomic scope" value="Bacteria"/>
</dbReference>
<keyword evidence="3" id="KW-0132">Cell division</keyword>
<sequence>MDKKDLTVELPNFEGPLDLLLHLIQSQKIDIYDIPIAQITSQYLEYLGQMQKLNLQIAGEYFVMSSTLLRIKSQYLLPQNDFVDEIEPEEDPRDELVQQLIQYSVFKKISAYFKERNEEVPITVSKEASVSKSVKVQPLPKGQITSDELATTFSMVLRRLKMRKPNTASIQAAETPINDMIDFLHKRLEQKKKVSFFSCADRMQSISDVIGLFLAMLELSRKHEIYIMQAREFGDLNLERTDVNGK</sequence>
<dbReference type="InterPro" id="IPR003768">
    <property type="entry name" value="ScpA"/>
</dbReference>
<comment type="subcellular location">
    <subcellularLocation>
        <location evidence="3">Cytoplasm</location>
    </subcellularLocation>
    <text evidence="3">Associated with two foci at the outer edges of the nucleoid region in young cells, and at four foci within both cell halves in older cells.</text>
</comment>
<keyword evidence="3" id="KW-0131">Cell cycle</keyword>
<dbReference type="GO" id="GO:0007059">
    <property type="term" value="P:chromosome segregation"/>
    <property type="evidence" value="ECO:0007669"/>
    <property type="project" value="UniProtKB-UniRule"/>
</dbReference>
<comment type="function">
    <text evidence="3">Participates in chromosomal partition during cell division. May act via the formation of a condensin-like complex containing Smc and ScpB that pull DNA away from mid-cell into both cell halves.</text>
</comment>
<reference evidence="4 5" key="1">
    <citation type="journal article" date="2015" name="Genome Announc.">
        <title>Expanding the biotechnology potential of lactobacilli through comparative genomics of 213 strains and associated genera.</title>
        <authorList>
            <person name="Sun Z."/>
            <person name="Harris H.M."/>
            <person name="McCann A."/>
            <person name="Guo C."/>
            <person name="Argimon S."/>
            <person name="Zhang W."/>
            <person name="Yang X."/>
            <person name="Jeffery I.B."/>
            <person name="Cooney J.C."/>
            <person name="Kagawa T.F."/>
            <person name="Liu W."/>
            <person name="Song Y."/>
            <person name="Salvetti E."/>
            <person name="Wrobel A."/>
            <person name="Rasinkangas P."/>
            <person name="Parkhill J."/>
            <person name="Rea M.C."/>
            <person name="O'Sullivan O."/>
            <person name="Ritari J."/>
            <person name="Douillard F.P."/>
            <person name="Paul Ross R."/>
            <person name="Yang R."/>
            <person name="Briner A.E."/>
            <person name="Felis G.E."/>
            <person name="de Vos W.M."/>
            <person name="Barrangou R."/>
            <person name="Klaenhammer T.R."/>
            <person name="Caufield P.W."/>
            <person name="Cui Y."/>
            <person name="Zhang H."/>
            <person name="O'Toole P.W."/>
        </authorList>
    </citation>
    <scope>NUCLEOTIDE SEQUENCE [LARGE SCALE GENOMIC DNA]</scope>
    <source>
        <strain evidence="4 5">DSM 16761</strain>
    </source>
</reference>
<dbReference type="GO" id="GO:0051301">
    <property type="term" value="P:cell division"/>
    <property type="evidence" value="ECO:0007669"/>
    <property type="project" value="UniProtKB-KW"/>
</dbReference>
<comment type="similarity">
    <text evidence="3">Belongs to the ScpA family.</text>
</comment>
<dbReference type="PANTHER" id="PTHR33969">
    <property type="entry name" value="SEGREGATION AND CONDENSATION PROTEIN A"/>
    <property type="match status" value="1"/>
</dbReference>
<dbReference type="Pfam" id="PF02616">
    <property type="entry name" value="SMC_ScpA"/>
    <property type="match status" value="1"/>
</dbReference>
<organism evidence="4 5">
    <name type="scientific">Lactobacillus kitasatonis DSM 16761 = JCM 1039</name>
    <dbReference type="NCBI Taxonomy" id="1423767"/>
    <lineage>
        <taxon>Bacteria</taxon>
        <taxon>Bacillati</taxon>
        <taxon>Bacillota</taxon>
        <taxon>Bacilli</taxon>
        <taxon>Lactobacillales</taxon>
        <taxon>Lactobacillaceae</taxon>
        <taxon>Lactobacillus</taxon>
    </lineage>
</organism>
<dbReference type="EMBL" id="AZFU01000011">
    <property type="protein sequence ID" value="KRM05399.1"/>
    <property type="molecule type" value="Genomic_DNA"/>
</dbReference>
<evidence type="ECO:0000256" key="3">
    <source>
        <dbReference type="HAMAP-Rule" id="MF_01805"/>
    </source>
</evidence>
<comment type="subunit">
    <text evidence="3">Component of a cohesin-like complex composed of ScpA, ScpB and the Smc homodimer, in which ScpA and ScpB bind to the head domain of Smc. The presence of the three proteins is required for the association of the complex with DNA.</text>
</comment>
<dbReference type="AlphaFoldDB" id="A0A0R1VIQ5"/>
<comment type="caution">
    <text evidence="4">The sequence shown here is derived from an EMBL/GenBank/DDBJ whole genome shotgun (WGS) entry which is preliminary data.</text>
</comment>
<dbReference type="PANTHER" id="PTHR33969:SF2">
    <property type="entry name" value="SEGREGATION AND CONDENSATION PROTEIN A"/>
    <property type="match status" value="1"/>
</dbReference>
<dbReference type="PATRIC" id="fig|1423767.3.peg.102"/>
<dbReference type="OrthoDB" id="9811016at2"/>
<evidence type="ECO:0000313" key="5">
    <source>
        <dbReference type="Proteomes" id="UP000051307"/>
    </source>
</evidence>
<evidence type="ECO:0000256" key="1">
    <source>
        <dbReference type="ARBA" id="ARBA00022829"/>
    </source>
</evidence>
<gene>
    <name evidence="3" type="primary">scpA</name>
    <name evidence="4" type="ORF">FC59_GL000094</name>
</gene>